<dbReference type="SUPFAM" id="SSF81324">
    <property type="entry name" value="Voltage-gated potassium channels"/>
    <property type="match status" value="2"/>
</dbReference>
<organism evidence="15 16">
    <name type="scientific">Peromyscus maniculatus bairdii</name>
    <name type="common">Prairie deer mouse</name>
    <dbReference type="NCBI Taxonomy" id="230844"/>
    <lineage>
        <taxon>Eukaryota</taxon>
        <taxon>Metazoa</taxon>
        <taxon>Chordata</taxon>
        <taxon>Craniata</taxon>
        <taxon>Vertebrata</taxon>
        <taxon>Euteleostomi</taxon>
        <taxon>Mammalia</taxon>
        <taxon>Eutheria</taxon>
        <taxon>Euarchontoglires</taxon>
        <taxon>Glires</taxon>
        <taxon>Rodentia</taxon>
        <taxon>Myomorpha</taxon>
        <taxon>Muroidea</taxon>
        <taxon>Cricetidae</taxon>
        <taxon>Neotominae</taxon>
        <taxon>Peromyscus</taxon>
    </lineage>
</organism>
<evidence type="ECO:0000256" key="1">
    <source>
        <dbReference type="ARBA" id="ARBA00004141"/>
    </source>
</evidence>
<feature type="domain" description="Potassium channel" evidence="14">
    <location>
        <begin position="109"/>
        <end position="166"/>
    </location>
</feature>
<keyword evidence="16" id="KW-1185">Reference proteome</keyword>
<evidence type="ECO:0000313" key="15">
    <source>
        <dbReference type="Ensembl" id="ENSPEMP00000008294.1"/>
    </source>
</evidence>
<proteinExistence type="inferred from homology"/>
<evidence type="ECO:0000256" key="3">
    <source>
        <dbReference type="ARBA" id="ARBA00022448"/>
    </source>
</evidence>
<keyword evidence="7" id="KW-0630">Potassium</keyword>
<dbReference type="PANTHER" id="PTHR11003:SF346">
    <property type="entry name" value="POTASSIUM CHANNEL SUBFAMILY K MEMBER 18"/>
    <property type="match status" value="1"/>
</dbReference>
<keyword evidence="4" id="KW-0633">Potassium transport</keyword>
<protein>
    <submittedName>
        <fullName evidence="15">Potassium channel, subfamily K, member 18</fullName>
    </submittedName>
</protein>
<dbReference type="GO" id="GO:0015269">
    <property type="term" value="F:calcium-activated potassium channel activity"/>
    <property type="evidence" value="ECO:0007669"/>
    <property type="project" value="Ensembl"/>
</dbReference>
<reference evidence="15" key="2">
    <citation type="submission" date="2025-08" db="UniProtKB">
        <authorList>
            <consortium name="Ensembl"/>
        </authorList>
    </citation>
    <scope>IDENTIFICATION</scope>
</reference>
<dbReference type="GO" id="GO:0022841">
    <property type="term" value="F:potassium ion leak channel activity"/>
    <property type="evidence" value="ECO:0007669"/>
    <property type="project" value="TreeGrafter"/>
</dbReference>
<dbReference type="InterPro" id="IPR013099">
    <property type="entry name" value="K_chnl_dom"/>
</dbReference>
<dbReference type="GO" id="GO:0030322">
    <property type="term" value="P:stabilization of membrane potential"/>
    <property type="evidence" value="ECO:0007669"/>
    <property type="project" value="TreeGrafter"/>
</dbReference>
<dbReference type="InterPro" id="IPR003280">
    <property type="entry name" value="2pore_dom_K_chnl"/>
</dbReference>
<dbReference type="GO" id="GO:0032829">
    <property type="term" value="P:regulation of CD4-positive, CD25-positive, alpha-beta regulatory T cell differentiation"/>
    <property type="evidence" value="ECO:0007669"/>
    <property type="project" value="Ensembl"/>
</dbReference>
<feature type="transmembrane region" description="Helical" evidence="13">
    <location>
        <begin position="326"/>
        <end position="344"/>
    </location>
</feature>
<accession>A0A6I9LGK2</accession>
<dbReference type="Gene3D" id="1.10.287.70">
    <property type="match status" value="1"/>
</dbReference>
<evidence type="ECO:0000256" key="5">
    <source>
        <dbReference type="ARBA" id="ARBA00022692"/>
    </source>
</evidence>
<keyword evidence="5 12" id="KW-0812">Transmembrane</keyword>
<keyword evidence="6" id="KW-0631">Potassium channel</keyword>
<evidence type="ECO:0000259" key="14">
    <source>
        <dbReference type="Pfam" id="PF07885"/>
    </source>
</evidence>
<evidence type="ECO:0000256" key="6">
    <source>
        <dbReference type="ARBA" id="ARBA00022826"/>
    </source>
</evidence>
<comment type="subcellular location">
    <subcellularLocation>
        <location evidence="1">Membrane</location>
        <topology evidence="1">Multi-pass membrane protein</topology>
    </subcellularLocation>
</comment>
<feature type="transmembrane region" description="Helical" evidence="13">
    <location>
        <begin position="350"/>
        <end position="370"/>
    </location>
</feature>
<evidence type="ECO:0000256" key="11">
    <source>
        <dbReference type="ARBA" id="ARBA00023303"/>
    </source>
</evidence>
<sequence length="395" mass="44497">MEAEEPPEARACCPEVLGKARRCCPEALGKLLPGFCFLCCLVTYALVGAALFSAVEGRPDPEAGENPELKKFLDKLCSILKCNRTVVEGNRKDLCEHLQQMKPQWFKAPEDWSFLSALFFCCTVFSTVGYGHMYPVTRLGKFLCMLYALFGIPLMFLVLTDIGDILATILSRAYNRFQALLCLPHAPSKWCSSLLCRRQPESKPVAETVPQIVISAGVDEFLDPQPYREPASPSCNVELFERLVAQEKQDKLQPPTMRPVERSSSCPELVLGRLSCSILSNLDEVGQQVERLDIPLPVIALVIFAYISCAAAVLPFWETELGFEDAFYFCFVTLTTIGFGDITLDHPHFFLFFSIYIIVGMEIVFIAFKLMQNRLLHTYKTLMLFFCKREVSLPC</sequence>
<dbReference type="AlphaFoldDB" id="A0A6I9LGK2"/>
<keyword evidence="10 13" id="KW-0472">Membrane</keyword>
<dbReference type="GeneTree" id="ENSGT00700000104522"/>
<dbReference type="Pfam" id="PF07885">
    <property type="entry name" value="Ion_trans_2"/>
    <property type="match status" value="2"/>
</dbReference>
<dbReference type="GO" id="GO:0005886">
    <property type="term" value="C:plasma membrane"/>
    <property type="evidence" value="ECO:0007669"/>
    <property type="project" value="Ensembl"/>
</dbReference>
<dbReference type="InterPro" id="IPR003092">
    <property type="entry name" value="2pore_dom_K_chnl_TASK"/>
</dbReference>
<dbReference type="PANTHER" id="PTHR11003">
    <property type="entry name" value="POTASSIUM CHANNEL, SUBFAMILY K"/>
    <property type="match status" value="1"/>
</dbReference>
<dbReference type="GO" id="GO:0097623">
    <property type="term" value="P:potassium ion export across plasma membrane"/>
    <property type="evidence" value="ECO:0007669"/>
    <property type="project" value="Ensembl"/>
</dbReference>
<dbReference type="GeneID" id="102910237"/>
<feature type="transmembrane region" description="Helical" evidence="13">
    <location>
        <begin position="142"/>
        <end position="160"/>
    </location>
</feature>
<dbReference type="RefSeq" id="XP_006978520.1">
    <property type="nucleotide sequence ID" value="XM_006978458.1"/>
</dbReference>
<evidence type="ECO:0000256" key="4">
    <source>
        <dbReference type="ARBA" id="ARBA00022538"/>
    </source>
</evidence>
<dbReference type="Ensembl" id="ENSPEMT00000012448.2">
    <property type="protein sequence ID" value="ENSPEMP00000008294.1"/>
    <property type="gene ID" value="ENSPEMG00000009989.2"/>
</dbReference>
<dbReference type="CTD" id="338567"/>
<feature type="domain" description="Potassium channel" evidence="14">
    <location>
        <begin position="303"/>
        <end position="375"/>
    </location>
</feature>
<evidence type="ECO:0000256" key="12">
    <source>
        <dbReference type="RuleBase" id="RU003857"/>
    </source>
</evidence>
<dbReference type="GO" id="GO:0015271">
    <property type="term" value="F:outward rectifier potassium channel activity"/>
    <property type="evidence" value="ECO:0007669"/>
    <property type="project" value="Ensembl"/>
</dbReference>
<feature type="transmembrane region" description="Helical" evidence="13">
    <location>
        <begin position="294"/>
        <end position="314"/>
    </location>
</feature>
<keyword evidence="11 12" id="KW-0407">Ion channel</keyword>
<dbReference type="GO" id="GO:0071467">
    <property type="term" value="P:cellular response to pH"/>
    <property type="evidence" value="ECO:0007669"/>
    <property type="project" value="Ensembl"/>
</dbReference>
<evidence type="ECO:0000256" key="8">
    <source>
        <dbReference type="ARBA" id="ARBA00022989"/>
    </source>
</evidence>
<evidence type="ECO:0000256" key="13">
    <source>
        <dbReference type="SAM" id="Phobius"/>
    </source>
</evidence>
<reference evidence="15" key="3">
    <citation type="submission" date="2025-09" db="UniProtKB">
        <authorList>
            <consortium name="Ensembl"/>
        </authorList>
    </citation>
    <scope>IDENTIFICATION</scope>
</reference>
<evidence type="ECO:0000256" key="2">
    <source>
        <dbReference type="ARBA" id="ARBA00006666"/>
    </source>
</evidence>
<feature type="transmembrane region" description="Helical" evidence="13">
    <location>
        <begin position="112"/>
        <end position="130"/>
    </location>
</feature>
<evidence type="ECO:0000256" key="9">
    <source>
        <dbReference type="ARBA" id="ARBA00023065"/>
    </source>
</evidence>
<dbReference type="PRINTS" id="PR01095">
    <property type="entry name" value="TASKCHANNEL"/>
</dbReference>
<gene>
    <name evidence="15" type="primary">Kcnk18</name>
</gene>
<reference evidence="15 16" key="1">
    <citation type="submission" date="2018-10" db="EMBL/GenBank/DDBJ databases">
        <title>Improved assembly of the deer mouse Peromyscus maniculatus genome.</title>
        <authorList>
            <person name="Lassance J.-M."/>
            <person name="Hoekstra H.E."/>
        </authorList>
    </citation>
    <scope>NUCLEOTIDE SEQUENCE [LARGE SCALE GENOMIC DNA]</scope>
</reference>
<dbReference type="PRINTS" id="PR01333">
    <property type="entry name" value="2POREKCHANEL"/>
</dbReference>
<keyword evidence="9 12" id="KW-0406">Ion transport</keyword>
<comment type="similarity">
    <text evidence="2 12">Belongs to the two pore domain potassium channel (TC 1.A.1.8) family.</text>
</comment>
<feature type="transmembrane region" description="Helical" evidence="13">
    <location>
        <begin position="31"/>
        <end position="52"/>
    </location>
</feature>
<dbReference type="Proteomes" id="UP000694547">
    <property type="component" value="Chromosome 1"/>
</dbReference>
<dbReference type="OrthoDB" id="297496at2759"/>
<evidence type="ECO:0000256" key="7">
    <source>
        <dbReference type="ARBA" id="ARBA00022958"/>
    </source>
</evidence>
<evidence type="ECO:0000256" key="10">
    <source>
        <dbReference type="ARBA" id="ARBA00023136"/>
    </source>
</evidence>
<evidence type="ECO:0000313" key="16">
    <source>
        <dbReference type="Proteomes" id="UP000694547"/>
    </source>
</evidence>
<name>A0A6I9LGK2_PERMB</name>
<keyword evidence="8 13" id="KW-1133">Transmembrane helix</keyword>
<keyword evidence="3 12" id="KW-0813">Transport</keyword>